<comment type="caution">
    <text evidence="2">The sequence shown here is derived from an EMBL/GenBank/DDBJ whole genome shotgun (WGS) entry which is preliminary data.</text>
</comment>
<organism evidence="2 3">
    <name type="scientific">Listeria floridensis FSL S10-1187</name>
    <dbReference type="NCBI Taxonomy" id="1265817"/>
    <lineage>
        <taxon>Bacteria</taxon>
        <taxon>Bacillati</taxon>
        <taxon>Bacillota</taxon>
        <taxon>Bacilli</taxon>
        <taxon>Bacillales</taxon>
        <taxon>Listeriaceae</taxon>
        <taxon>Listeria</taxon>
    </lineage>
</organism>
<evidence type="ECO:0000259" key="1">
    <source>
        <dbReference type="Pfam" id="PF03275"/>
    </source>
</evidence>
<dbReference type="InterPro" id="IPR015899">
    <property type="entry name" value="UDP-GalPyranose_mutase_C"/>
</dbReference>
<name>A0ABN0RDL6_9LIST</name>
<dbReference type="SUPFAM" id="SSF51971">
    <property type="entry name" value="Nucleotide-binding domain"/>
    <property type="match status" value="1"/>
</dbReference>
<reference evidence="2 3" key="1">
    <citation type="journal article" date="2014" name="Int. J. Syst. Evol. Microbiol.">
        <title>Listeria floridensis sp. nov., Listeria aquatica sp. nov., Listeria cornellensis sp. nov., Listeria riparia sp. nov. and Listeria grandensis sp. nov., from agricultural and natural environments.</title>
        <authorList>
            <person name="den Bakker H.C."/>
            <person name="Warchocki S."/>
            <person name="Wright E.M."/>
            <person name="Allred A.F."/>
            <person name="Ahlstrom C."/>
            <person name="Manuel C.S."/>
            <person name="Stasiewicz M.J."/>
            <person name="Burrell A."/>
            <person name="Roof S."/>
            <person name="Strawn L."/>
            <person name="Fortes E.D."/>
            <person name="Nightingale K.K."/>
            <person name="Kephart D."/>
            <person name="Wiedmann M."/>
        </authorList>
    </citation>
    <scope>NUCLEOTIDE SEQUENCE [LARGE SCALE GENOMIC DNA]</scope>
    <source>
        <strain evidence="2 3">FSL S10-1187</strain>
    </source>
</reference>
<keyword evidence="3" id="KW-1185">Reference proteome</keyword>
<evidence type="ECO:0000313" key="2">
    <source>
        <dbReference type="EMBL" id="EUJ29127.1"/>
    </source>
</evidence>
<protein>
    <submittedName>
        <fullName evidence="2">UDP-galactopyranose mutase</fullName>
    </submittedName>
</protein>
<dbReference type="PANTHER" id="PTHR21197">
    <property type="entry name" value="UDP-GALACTOPYRANOSE MUTASE"/>
    <property type="match status" value="1"/>
</dbReference>
<dbReference type="RefSeq" id="WP_338151518.1">
    <property type="nucleotide sequence ID" value="NZ_AODF01000026.1"/>
</dbReference>
<dbReference type="Gene3D" id="3.40.50.720">
    <property type="entry name" value="NAD(P)-binding Rossmann-like Domain"/>
    <property type="match status" value="2"/>
</dbReference>
<dbReference type="PANTHER" id="PTHR21197:SF0">
    <property type="entry name" value="UDP-GALACTOPYRANOSE MUTASE"/>
    <property type="match status" value="1"/>
</dbReference>
<accession>A0ABN0RDL6</accession>
<gene>
    <name evidence="2" type="ORF">MFLO_11080</name>
</gene>
<dbReference type="Pfam" id="PF13450">
    <property type="entry name" value="NAD_binding_8"/>
    <property type="match status" value="1"/>
</dbReference>
<evidence type="ECO:0000313" key="3">
    <source>
        <dbReference type="Proteomes" id="UP000019249"/>
    </source>
</evidence>
<proteinExistence type="predicted"/>
<dbReference type="EMBL" id="AODF01000026">
    <property type="protein sequence ID" value="EUJ29127.1"/>
    <property type="molecule type" value="Genomic_DNA"/>
</dbReference>
<dbReference type="Proteomes" id="UP000019249">
    <property type="component" value="Unassembled WGS sequence"/>
</dbReference>
<dbReference type="Pfam" id="PF03275">
    <property type="entry name" value="GLF"/>
    <property type="match status" value="1"/>
</dbReference>
<feature type="domain" description="UDP-galactopyranose mutase C-terminal" evidence="1">
    <location>
        <begin position="150"/>
        <end position="223"/>
    </location>
</feature>
<sequence>MLKPHYDYLVVGAGLFGSVFAHEAAKQKKRVLVIEKRPHIGGNIYTTSRAGIIIHQYGAHIFHTKNKEIYDYIRQFADFHPFINTPIANYQGELFPLPFNMHTFYALWGTTSPQVAKRKVEEQTAPYQGCKPHNLEEQALSLVGPDIYQKLIKGYSEKQWGKKASDLPAFIIRRLPLRWTFDNNYFDDPYQGIPIGGYTPIIAKMLASPYIDVQTDTDFFSSKR</sequence>